<name>A0ABN3PEL6_9MICO</name>
<keyword evidence="1" id="KW-1133">Transmembrane helix</keyword>
<gene>
    <name evidence="2" type="ORF">GCM10009862_21400</name>
</gene>
<keyword evidence="1" id="KW-0812">Transmembrane</keyword>
<dbReference type="Proteomes" id="UP001500274">
    <property type="component" value="Unassembled WGS sequence"/>
</dbReference>
<proteinExistence type="predicted"/>
<comment type="caution">
    <text evidence="2">The sequence shown here is derived from an EMBL/GenBank/DDBJ whole genome shotgun (WGS) entry which is preliminary data.</text>
</comment>
<evidence type="ECO:0000313" key="2">
    <source>
        <dbReference type="EMBL" id="GAA2582045.1"/>
    </source>
</evidence>
<sequence>MEAFPGEPAMLNMVGLMRGGAMRWLSAAVAVVTVAGVAWLGFAPTSAALSNWVGSIECRAVLAPVEGVSLVSNLTPQQNEIAEEWLVAVGYLDEGQSPAADQMSSVVSNVHDVCADAQQQRSTWMLLAAVFGSVLALALAARAPRRSAAPHERMDVHG</sequence>
<evidence type="ECO:0000256" key="1">
    <source>
        <dbReference type="SAM" id="Phobius"/>
    </source>
</evidence>
<evidence type="ECO:0000313" key="3">
    <source>
        <dbReference type="Proteomes" id="UP001500274"/>
    </source>
</evidence>
<keyword evidence="1" id="KW-0472">Membrane</keyword>
<dbReference type="EMBL" id="BAAARI010000014">
    <property type="protein sequence ID" value="GAA2582045.1"/>
    <property type="molecule type" value="Genomic_DNA"/>
</dbReference>
<reference evidence="2 3" key="1">
    <citation type="journal article" date="2019" name="Int. J. Syst. Evol. Microbiol.">
        <title>The Global Catalogue of Microorganisms (GCM) 10K type strain sequencing project: providing services to taxonomists for standard genome sequencing and annotation.</title>
        <authorList>
            <consortium name="The Broad Institute Genomics Platform"/>
            <consortium name="The Broad Institute Genome Sequencing Center for Infectious Disease"/>
            <person name="Wu L."/>
            <person name="Ma J."/>
        </authorList>
    </citation>
    <scope>NUCLEOTIDE SEQUENCE [LARGE SCALE GENOMIC DNA]</scope>
    <source>
        <strain evidence="2 3">JCM 16365</strain>
    </source>
</reference>
<keyword evidence="3" id="KW-1185">Reference proteome</keyword>
<protein>
    <submittedName>
        <fullName evidence="2">Uncharacterized protein</fullName>
    </submittedName>
</protein>
<feature type="transmembrane region" description="Helical" evidence="1">
    <location>
        <begin position="21"/>
        <end position="42"/>
    </location>
</feature>
<organism evidence="2 3">
    <name type="scientific">Microbacterium binotii</name>
    <dbReference type="NCBI Taxonomy" id="462710"/>
    <lineage>
        <taxon>Bacteria</taxon>
        <taxon>Bacillati</taxon>
        <taxon>Actinomycetota</taxon>
        <taxon>Actinomycetes</taxon>
        <taxon>Micrococcales</taxon>
        <taxon>Microbacteriaceae</taxon>
        <taxon>Microbacterium</taxon>
    </lineage>
</organism>
<accession>A0ABN3PEL6</accession>
<feature type="transmembrane region" description="Helical" evidence="1">
    <location>
        <begin position="124"/>
        <end position="144"/>
    </location>
</feature>